<dbReference type="InterPro" id="IPR029058">
    <property type="entry name" value="AB_hydrolase_fold"/>
</dbReference>
<dbReference type="EMBL" id="GL883026">
    <property type="protein sequence ID" value="EGG15670.1"/>
    <property type="molecule type" value="Genomic_DNA"/>
</dbReference>
<dbReference type="SUPFAM" id="SSF53474">
    <property type="entry name" value="alpha/beta-Hydrolases"/>
    <property type="match status" value="1"/>
</dbReference>
<dbReference type="KEGG" id="dfa:DFA_10512"/>
<dbReference type="GO" id="GO:0006508">
    <property type="term" value="P:proteolysis"/>
    <property type="evidence" value="ECO:0007669"/>
    <property type="project" value="UniProtKB-KW"/>
</dbReference>
<dbReference type="PANTHER" id="PTHR11802:SF472">
    <property type="entry name" value="SERINE CARBOXYPEPTIDASE CPVL-RELATED"/>
    <property type="match status" value="1"/>
</dbReference>
<keyword evidence="5 7" id="KW-0378">Hydrolase</keyword>
<evidence type="ECO:0000256" key="4">
    <source>
        <dbReference type="ARBA" id="ARBA00022729"/>
    </source>
</evidence>
<dbReference type="MEROPS" id="S10.003"/>
<dbReference type="PRINTS" id="PR00724">
    <property type="entry name" value="CRBOXYPTASEC"/>
</dbReference>
<dbReference type="PROSITE" id="PS00131">
    <property type="entry name" value="CARBOXYPEPT_SER_SER"/>
    <property type="match status" value="1"/>
</dbReference>
<dbReference type="Proteomes" id="UP000007797">
    <property type="component" value="Unassembled WGS sequence"/>
</dbReference>
<accession>F4QAF1</accession>
<evidence type="ECO:0000256" key="5">
    <source>
        <dbReference type="ARBA" id="ARBA00022801"/>
    </source>
</evidence>
<keyword evidence="4 7" id="KW-0732">Signal</keyword>
<reference evidence="9" key="1">
    <citation type="journal article" date="2011" name="Genome Res.">
        <title>Phylogeny-wide analysis of social amoeba genomes highlights ancient origins for complex intercellular communication.</title>
        <authorList>
            <person name="Heidel A.J."/>
            <person name="Lawal H.M."/>
            <person name="Felder M."/>
            <person name="Schilde C."/>
            <person name="Helps N.R."/>
            <person name="Tunggal B."/>
            <person name="Rivero F."/>
            <person name="John U."/>
            <person name="Schleicher M."/>
            <person name="Eichinger L."/>
            <person name="Platzer M."/>
            <person name="Noegel A.A."/>
            <person name="Schaap P."/>
            <person name="Gloeckner G."/>
        </authorList>
    </citation>
    <scope>NUCLEOTIDE SEQUENCE [LARGE SCALE GENOMIC DNA]</scope>
    <source>
        <strain evidence="9">SH3</strain>
    </source>
</reference>
<evidence type="ECO:0000313" key="9">
    <source>
        <dbReference type="Proteomes" id="UP000007797"/>
    </source>
</evidence>
<evidence type="ECO:0000256" key="6">
    <source>
        <dbReference type="ARBA" id="ARBA00023180"/>
    </source>
</evidence>
<keyword evidence="3 7" id="KW-0645">Protease</keyword>
<name>F4QAF1_CACFS</name>
<keyword evidence="9" id="KW-1185">Reference proteome</keyword>
<evidence type="ECO:0000256" key="1">
    <source>
        <dbReference type="ARBA" id="ARBA00009431"/>
    </source>
</evidence>
<feature type="signal peptide" evidence="7">
    <location>
        <begin position="1"/>
        <end position="18"/>
    </location>
</feature>
<keyword evidence="2 7" id="KW-0121">Carboxypeptidase</keyword>
<dbReference type="InterPro" id="IPR018202">
    <property type="entry name" value="Ser_caboxypep_ser_AS"/>
</dbReference>
<comment type="similarity">
    <text evidence="1 7">Belongs to the peptidase S10 family.</text>
</comment>
<dbReference type="OrthoDB" id="443318at2759"/>
<dbReference type="GO" id="GO:0004185">
    <property type="term" value="F:serine-type carboxypeptidase activity"/>
    <property type="evidence" value="ECO:0007669"/>
    <property type="project" value="UniProtKB-UniRule"/>
</dbReference>
<dbReference type="AlphaFoldDB" id="F4QAF1"/>
<sequence>MRIILAVLLAIFVAIATSKRISPFFENNLKFDHVPSHVLNNYDSESDAGEPLILSDYLDTPELARRKSCVDINMAPFGRCSMLDNVNDPINDVTPFTYSGYFTVNQTYDQNLFYWFFEAQSGKQNAPILIWLQGGPGGSSLFGLFSENGPFAILNNLTMVPRNITWNTDYHMIYIDNPVNTGFSYSSEVAGCSSNQDQIAYNLHQLLIQFYQVFPQYVDNELYITGESYAGKYIPAFAYYILQQNPNLSVKINLAGVAIGDGLCDPVTQVTQYANLAYYTGLADIVQQETMMMYQDKIVEAINQQEWGIANDLFTDLINGPPDYFQNITGEPDYYDIRRTVEPSYGGNFELFVNQSSIRNLLHVGNHYFQDNNEVYLALQEDIPKSVKPLIPTLIENIKVMFYNGQFDFIVGVSTTETFIRTIPWSGIGSFIQTDRVIWYIPTDTIDVAGYVRHYQNLTQVVVRGAGHIVPFDQSARAYDMITRFSRCHSLHMTTTKAGQPHMSQLID</sequence>
<dbReference type="PANTHER" id="PTHR11802">
    <property type="entry name" value="SERINE PROTEASE FAMILY S10 SERINE CARBOXYPEPTIDASE"/>
    <property type="match status" value="1"/>
</dbReference>
<dbReference type="InterPro" id="IPR033124">
    <property type="entry name" value="Ser_caboxypep_his_AS"/>
</dbReference>
<dbReference type="EC" id="3.4.16.-" evidence="7"/>
<dbReference type="Pfam" id="PF00450">
    <property type="entry name" value="Peptidase_S10"/>
    <property type="match status" value="1"/>
</dbReference>
<gene>
    <name evidence="8" type="ORF">DFA_10512</name>
</gene>
<organism evidence="8 9">
    <name type="scientific">Cavenderia fasciculata</name>
    <name type="common">Slime mold</name>
    <name type="synonym">Dictyostelium fasciculatum</name>
    <dbReference type="NCBI Taxonomy" id="261658"/>
    <lineage>
        <taxon>Eukaryota</taxon>
        <taxon>Amoebozoa</taxon>
        <taxon>Evosea</taxon>
        <taxon>Eumycetozoa</taxon>
        <taxon>Dictyostelia</taxon>
        <taxon>Acytosteliales</taxon>
        <taxon>Cavenderiaceae</taxon>
        <taxon>Cavenderia</taxon>
    </lineage>
</organism>
<feature type="chain" id="PRO_5005129574" description="Carboxypeptidase" evidence="7">
    <location>
        <begin position="19"/>
        <end position="508"/>
    </location>
</feature>
<dbReference type="PROSITE" id="PS00560">
    <property type="entry name" value="CARBOXYPEPT_SER_HIS"/>
    <property type="match status" value="1"/>
</dbReference>
<keyword evidence="6" id="KW-0325">Glycoprotein</keyword>
<dbReference type="RefSeq" id="XP_004354412.1">
    <property type="nucleotide sequence ID" value="XM_004354360.1"/>
</dbReference>
<evidence type="ECO:0000256" key="7">
    <source>
        <dbReference type="RuleBase" id="RU361156"/>
    </source>
</evidence>
<proteinExistence type="inferred from homology"/>
<dbReference type="FunFam" id="3.40.50.1820:FF:000096">
    <property type="entry name" value="Carboxypeptidase vitellogenic-like"/>
    <property type="match status" value="1"/>
</dbReference>
<dbReference type="InterPro" id="IPR001563">
    <property type="entry name" value="Peptidase_S10"/>
</dbReference>
<protein>
    <recommendedName>
        <fullName evidence="7">Carboxypeptidase</fullName>
        <ecNumber evidence="7">3.4.16.-</ecNumber>
    </recommendedName>
</protein>
<evidence type="ECO:0000256" key="2">
    <source>
        <dbReference type="ARBA" id="ARBA00022645"/>
    </source>
</evidence>
<dbReference type="Gene3D" id="3.40.50.1820">
    <property type="entry name" value="alpha/beta hydrolase"/>
    <property type="match status" value="1"/>
</dbReference>
<dbReference type="OMA" id="WYYNYLQ"/>
<dbReference type="GeneID" id="14867639"/>
<evidence type="ECO:0000313" key="8">
    <source>
        <dbReference type="EMBL" id="EGG15670.1"/>
    </source>
</evidence>
<evidence type="ECO:0000256" key="3">
    <source>
        <dbReference type="ARBA" id="ARBA00022670"/>
    </source>
</evidence>